<evidence type="ECO:0000313" key="3">
    <source>
        <dbReference type="EMBL" id="KAB7496702.1"/>
    </source>
</evidence>
<dbReference type="EMBL" id="SEYY01021092">
    <property type="protein sequence ID" value="KAB7496702.1"/>
    <property type="molecule type" value="Genomic_DNA"/>
</dbReference>
<dbReference type="AlphaFoldDB" id="A0A5N5SRV6"/>
<protein>
    <recommendedName>
        <fullName evidence="2">ISXO2-like transposase domain-containing protein</fullName>
    </recommendedName>
</protein>
<accession>A0A5N5SRV6</accession>
<feature type="domain" description="ISXO2-like transposase" evidence="2">
    <location>
        <begin position="6"/>
        <end position="152"/>
    </location>
</feature>
<proteinExistence type="predicted"/>
<evidence type="ECO:0000256" key="1">
    <source>
        <dbReference type="SAM" id="MobiDB-lite"/>
    </source>
</evidence>
<dbReference type="PANTHER" id="PTHR47163">
    <property type="entry name" value="DDE_TNP_IS1595 DOMAIN-CONTAINING PROTEIN"/>
    <property type="match status" value="1"/>
</dbReference>
<dbReference type="OrthoDB" id="6346507at2759"/>
<dbReference type="PANTHER" id="PTHR47163:SF2">
    <property type="entry name" value="SI:DKEY-17M8.2"/>
    <property type="match status" value="1"/>
</dbReference>
<evidence type="ECO:0000259" key="2">
    <source>
        <dbReference type="SMART" id="SM01126"/>
    </source>
</evidence>
<organism evidence="3 4">
    <name type="scientific">Armadillidium nasatum</name>
    <dbReference type="NCBI Taxonomy" id="96803"/>
    <lineage>
        <taxon>Eukaryota</taxon>
        <taxon>Metazoa</taxon>
        <taxon>Ecdysozoa</taxon>
        <taxon>Arthropoda</taxon>
        <taxon>Crustacea</taxon>
        <taxon>Multicrustacea</taxon>
        <taxon>Malacostraca</taxon>
        <taxon>Eumalacostraca</taxon>
        <taxon>Peracarida</taxon>
        <taxon>Isopoda</taxon>
        <taxon>Oniscidea</taxon>
        <taxon>Crinocheta</taxon>
        <taxon>Armadillidiidae</taxon>
        <taxon>Armadillidium</taxon>
    </lineage>
</organism>
<keyword evidence="4" id="KW-1185">Reference proteome</keyword>
<sequence>MSYTERIGGKGKVVEIEEAKIGSRKYHPGRIIENNWVFTGVERGSKKTFMISVPTENHGTLLSVIKEYIMPETTIISKSLETYQCLEFEGYDQVNHLTAEHNYNIIDTDRGSNTQIIQRICRDIKSYVPRFINRKHHFNGYIAEFLFKRKFNNYRKRLHNLWMAIADLYDGSESNRQCQSPVQQSELQDSGNDCQDNEIMNAT</sequence>
<gene>
    <name evidence="3" type="ORF">Anas_07811</name>
</gene>
<evidence type="ECO:0000313" key="4">
    <source>
        <dbReference type="Proteomes" id="UP000326759"/>
    </source>
</evidence>
<dbReference type="InterPro" id="IPR053164">
    <property type="entry name" value="IS1016-like_transposase"/>
</dbReference>
<dbReference type="SMART" id="SM01126">
    <property type="entry name" value="DDE_Tnp_IS1595"/>
    <property type="match status" value="1"/>
</dbReference>
<name>A0A5N5SRV6_9CRUS</name>
<dbReference type="InterPro" id="IPR024445">
    <property type="entry name" value="Tnp_ISXO2-like"/>
</dbReference>
<feature type="region of interest" description="Disordered" evidence="1">
    <location>
        <begin position="183"/>
        <end position="203"/>
    </location>
</feature>
<dbReference type="Pfam" id="PF12762">
    <property type="entry name" value="DDE_Tnp_IS1595"/>
    <property type="match status" value="1"/>
</dbReference>
<reference evidence="3 4" key="1">
    <citation type="journal article" date="2019" name="PLoS Biol.">
        <title>Sex chromosomes control vertical transmission of feminizing Wolbachia symbionts in an isopod.</title>
        <authorList>
            <person name="Becking T."/>
            <person name="Chebbi M.A."/>
            <person name="Giraud I."/>
            <person name="Moumen B."/>
            <person name="Laverre T."/>
            <person name="Caubet Y."/>
            <person name="Peccoud J."/>
            <person name="Gilbert C."/>
            <person name="Cordaux R."/>
        </authorList>
    </citation>
    <scope>NUCLEOTIDE SEQUENCE [LARGE SCALE GENOMIC DNA]</scope>
    <source>
        <strain evidence="3">ANa2</strain>
        <tissue evidence="3">Whole body excluding digestive tract and cuticle</tissue>
    </source>
</reference>
<dbReference type="Proteomes" id="UP000326759">
    <property type="component" value="Unassembled WGS sequence"/>
</dbReference>
<comment type="caution">
    <text evidence="3">The sequence shown here is derived from an EMBL/GenBank/DDBJ whole genome shotgun (WGS) entry which is preliminary data.</text>
</comment>